<feature type="domain" description="Ras-GAP" evidence="3">
    <location>
        <begin position="21"/>
        <end position="127"/>
    </location>
</feature>
<name>A0A9Q3KER9_9BASI</name>
<keyword evidence="1" id="KW-0343">GTPase activation</keyword>
<dbReference type="AlphaFoldDB" id="A0A9Q3KER9"/>
<dbReference type="SUPFAM" id="SSF48350">
    <property type="entry name" value="GTPase activation domain, GAP"/>
    <property type="match status" value="1"/>
</dbReference>
<evidence type="ECO:0000259" key="3">
    <source>
        <dbReference type="PROSITE" id="PS50018"/>
    </source>
</evidence>
<dbReference type="EMBL" id="AVOT02106950">
    <property type="protein sequence ID" value="MBW0580198.1"/>
    <property type="molecule type" value="Genomic_DNA"/>
</dbReference>
<dbReference type="GO" id="GO:0005096">
    <property type="term" value="F:GTPase activator activity"/>
    <property type="evidence" value="ECO:0007669"/>
    <property type="project" value="UniProtKB-KW"/>
</dbReference>
<dbReference type="PANTHER" id="PTHR10194">
    <property type="entry name" value="RAS GTPASE-ACTIVATING PROTEINS"/>
    <property type="match status" value="1"/>
</dbReference>
<accession>A0A9Q3KER9</accession>
<dbReference type="Proteomes" id="UP000765509">
    <property type="component" value="Unassembled WGS sequence"/>
</dbReference>
<sequence>MICQPNIMLALAICKFCGSADFKEMTEVILNIFDNQKGIIKFLKAAIEREVAETEHQSTVLCGNSFTTQLLTISAQAQGYDYLQSTLANFLLGLSNKPTEFLVDFGPHRPSDEDDKAARNLDQLTNKNSINEIAELNYDLASVPLDAADRYVLHRFMYDNVEKISTKLKSMCPTEFKHWYDGTEKLTPALGQQICQELLTSQTVPNHTSHLVQSFHVMPLHQKETITIVLRS</sequence>
<keyword evidence="2" id="KW-0597">Phosphoprotein</keyword>
<dbReference type="PROSITE" id="PS50018">
    <property type="entry name" value="RAS_GTPASE_ACTIV_2"/>
    <property type="match status" value="1"/>
</dbReference>
<evidence type="ECO:0000256" key="1">
    <source>
        <dbReference type="ARBA" id="ARBA00022468"/>
    </source>
</evidence>
<reference evidence="4" key="1">
    <citation type="submission" date="2021-03" db="EMBL/GenBank/DDBJ databases">
        <title>Draft genome sequence of rust myrtle Austropuccinia psidii MF-1, a brazilian biotype.</title>
        <authorList>
            <person name="Quecine M.C."/>
            <person name="Pachon D.M.R."/>
            <person name="Bonatelli M.L."/>
            <person name="Correr F.H."/>
            <person name="Franceschini L.M."/>
            <person name="Leite T.F."/>
            <person name="Margarido G.R.A."/>
            <person name="Almeida C.A."/>
            <person name="Ferrarezi J.A."/>
            <person name="Labate C.A."/>
        </authorList>
    </citation>
    <scope>NUCLEOTIDE SEQUENCE</scope>
    <source>
        <strain evidence="4">MF-1</strain>
    </source>
</reference>
<evidence type="ECO:0000313" key="5">
    <source>
        <dbReference type="Proteomes" id="UP000765509"/>
    </source>
</evidence>
<evidence type="ECO:0000256" key="2">
    <source>
        <dbReference type="ARBA" id="ARBA00022553"/>
    </source>
</evidence>
<comment type="caution">
    <text evidence="4">The sequence shown here is derived from an EMBL/GenBank/DDBJ whole genome shotgun (WGS) entry which is preliminary data.</text>
</comment>
<dbReference type="InterPro" id="IPR008936">
    <property type="entry name" value="Rho_GTPase_activation_prot"/>
</dbReference>
<dbReference type="OrthoDB" id="2504584at2759"/>
<dbReference type="Gene3D" id="1.10.506.10">
    <property type="entry name" value="GTPase Activation - p120gap, domain 1"/>
    <property type="match status" value="1"/>
</dbReference>
<keyword evidence="5" id="KW-1185">Reference proteome</keyword>
<proteinExistence type="predicted"/>
<gene>
    <name evidence="4" type="ORF">O181_119913</name>
</gene>
<evidence type="ECO:0000313" key="4">
    <source>
        <dbReference type="EMBL" id="MBW0580198.1"/>
    </source>
</evidence>
<dbReference type="InterPro" id="IPR001936">
    <property type="entry name" value="RasGAP_dom"/>
</dbReference>
<organism evidence="4 5">
    <name type="scientific">Austropuccinia psidii MF-1</name>
    <dbReference type="NCBI Taxonomy" id="1389203"/>
    <lineage>
        <taxon>Eukaryota</taxon>
        <taxon>Fungi</taxon>
        <taxon>Dikarya</taxon>
        <taxon>Basidiomycota</taxon>
        <taxon>Pucciniomycotina</taxon>
        <taxon>Pucciniomycetes</taxon>
        <taxon>Pucciniales</taxon>
        <taxon>Sphaerophragmiaceae</taxon>
        <taxon>Austropuccinia</taxon>
    </lineage>
</organism>
<dbReference type="PANTHER" id="PTHR10194:SF142">
    <property type="entry name" value="NEUROFIBROMIN"/>
    <property type="match status" value="1"/>
</dbReference>
<dbReference type="InterPro" id="IPR039360">
    <property type="entry name" value="Ras_GTPase"/>
</dbReference>
<protein>
    <recommendedName>
        <fullName evidence="3">Ras-GAP domain-containing protein</fullName>
    </recommendedName>
</protein>